<keyword evidence="3" id="KW-1185">Reference proteome</keyword>
<dbReference type="OrthoDB" id="1117699at2"/>
<reference evidence="2 3" key="1">
    <citation type="journal article" date="2015" name="Stand. Genomic Sci.">
        <title>Genomic Encyclopedia of Bacterial and Archaeal Type Strains, Phase III: the genomes of soil and plant-associated and newly described type strains.</title>
        <authorList>
            <person name="Whitman W.B."/>
            <person name="Woyke T."/>
            <person name="Klenk H.P."/>
            <person name="Zhou Y."/>
            <person name="Lilburn T.G."/>
            <person name="Beck B.J."/>
            <person name="De Vos P."/>
            <person name="Vandamme P."/>
            <person name="Eisen J.A."/>
            <person name="Garrity G."/>
            <person name="Hugenholtz P."/>
            <person name="Kyrpides N.C."/>
        </authorList>
    </citation>
    <scope>NUCLEOTIDE SEQUENCE [LARGE SCALE GENOMIC DNA]</scope>
    <source>
        <strain evidence="2 3">CECT 8445</strain>
    </source>
</reference>
<protein>
    <recommendedName>
        <fullName evidence="4">GLPGLI family protein</fullName>
    </recommendedName>
</protein>
<evidence type="ECO:0000256" key="1">
    <source>
        <dbReference type="SAM" id="SignalP"/>
    </source>
</evidence>
<feature type="signal peptide" evidence="1">
    <location>
        <begin position="1"/>
        <end position="21"/>
    </location>
</feature>
<gene>
    <name evidence="2" type="ORF">DFQ05_2211</name>
</gene>
<dbReference type="RefSeq" id="WP_132705437.1">
    <property type="nucleotide sequence ID" value="NZ_SMGI01000004.1"/>
</dbReference>
<feature type="chain" id="PRO_5020914462" description="GLPGLI family protein" evidence="1">
    <location>
        <begin position="22"/>
        <end position="214"/>
    </location>
</feature>
<evidence type="ECO:0008006" key="4">
    <source>
        <dbReference type="Google" id="ProtNLM"/>
    </source>
</evidence>
<dbReference type="Proteomes" id="UP000295714">
    <property type="component" value="Unassembled WGS sequence"/>
</dbReference>
<evidence type="ECO:0000313" key="2">
    <source>
        <dbReference type="EMBL" id="TCK64999.1"/>
    </source>
</evidence>
<organism evidence="2 3">
    <name type="scientific">Winogradskyella wandonensis</name>
    <dbReference type="NCBI Taxonomy" id="1442586"/>
    <lineage>
        <taxon>Bacteria</taxon>
        <taxon>Pseudomonadati</taxon>
        <taxon>Bacteroidota</taxon>
        <taxon>Flavobacteriia</taxon>
        <taxon>Flavobacteriales</taxon>
        <taxon>Flavobacteriaceae</taxon>
        <taxon>Winogradskyella</taxon>
    </lineage>
</organism>
<dbReference type="AlphaFoldDB" id="A0A4R1KMJ2"/>
<proteinExistence type="predicted"/>
<sequence>MRFFKIISAILFLLFVNLAVAQYSYTPAKVFLKDGSTLSGEVDLIAFPLRQWSPSEEFFSFKANKSKKEISVKSIDSVVFSIKVKTKKNRKIVTYKESQKFIPIYIKENKEHLRMVRLIINDKLILYSRAVNTGTGVNGNGGFTGFGANNQYFVAKNPNQVPVVLLPNGPKRFRKEAMNYFSDCTDLVEKIESKELKREDIIEIVQFYNTKCTN</sequence>
<accession>A0A4R1KMJ2</accession>
<keyword evidence="1" id="KW-0732">Signal</keyword>
<name>A0A4R1KMJ2_9FLAO</name>
<dbReference type="EMBL" id="SMGI01000004">
    <property type="protein sequence ID" value="TCK64999.1"/>
    <property type="molecule type" value="Genomic_DNA"/>
</dbReference>
<evidence type="ECO:0000313" key="3">
    <source>
        <dbReference type="Proteomes" id="UP000295714"/>
    </source>
</evidence>
<comment type="caution">
    <text evidence="2">The sequence shown here is derived from an EMBL/GenBank/DDBJ whole genome shotgun (WGS) entry which is preliminary data.</text>
</comment>